<organism evidence="1 2">
    <name type="scientific">Antrodiella citrinella</name>
    <dbReference type="NCBI Taxonomy" id="2447956"/>
    <lineage>
        <taxon>Eukaryota</taxon>
        <taxon>Fungi</taxon>
        <taxon>Dikarya</taxon>
        <taxon>Basidiomycota</taxon>
        <taxon>Agaricomycotina</taxon>
        <taxon>Agaricomycetes</taxon>
        <taxon>Polyporales</taxon>
        <taxon>Steccherinaceae</taxon>
        <taxon>Antrodiella</taxon>
    </lineage>
</organism>
<gene>
    <name evidence="1" type="ORF">EUX98_g8368</name>
</gene>
<name>A0A4S4MAE8_9APHY</name>
<dbReference type="Proteomes" id="UP000308730">
    <property type="component" value="Unassembled WGS sequence"/>
</dbReference>
<proteinExistence type="predicted"/>
<dbReference type="AlphaFoldDB" id="A0A4S4MAE8"/>
<accession>A0A4S4MAE8</accession>
<reference evidence="1 2" key="1">
    <citation type="submission" date="2019-02" db="EMBL/GenBank/DDBJ databases">
        <title>Genome sequencing of the rare red list fungi Antrodiella citrinella (Flaviporus citrinellus).</title>
        <authorList>
            <person name="Buettner E."/>
            <person name="Kellner H."/>
        </authorList>
    </citation>
    <scope>NUCLEOTIDE SEQUENCE [LARGE SCALE GENOMIC DNA]</scope>
    <source>
        <strain evidence="1 2">DSM 108506</strain>
    </source>
</reference>
<evidence type="ECO:0000313" key="1">
    <source>
        <dbReference type="EMBL" id="THH21511.1"/>
    </source>
</evidence>
<dbReference type="EMBL" id="SGPM01000447">
    <property type="protein sequence ID" value="THH21511.1"/>
    <property type="molecule type" value="Genomic_DNA"/>
</dbReference>
<keyword evidence="2" id="KW-1185">Reference proteome</keyword>
<protein>
    <submittedName>
        <fullName evidence="1">Uncharacterized protein</fullName>
    </submittedName>
</protein>
<evidence type="ECO:0000313" key="2">
    <source>
        <dbReference type="Proteomes" id="UP000308730"/>
    </source>
</evidence>
<sequence>MSNLSQLVPFVRAAQEVARYPNDLVNIEGNATVTAFGGAAEWFTGNLFRAGIPRNAVIQTENNVYQGKLSDHFADALWFALNLLRSQVKVDGSIKQRCIELGVPSPPAVFDEDSPISPGVNYLRIPFYTTNDAVRAALMCQHAGREGAAWLDAITIHFRELAILPPTPRNNRLIEFYCAICWHEEPDYSNTNRGIVPFAGGPIPADDPYQPEQPNLYLPAVDNALLALFGGGGMTRGRIEGTRSEDFVMSEPVDITE</sequence>
<comment type="caution">
    <text evidence="1">The sequence shown here is derived from an EMBL/GenBank/DDBJ whole genome shotgun (WGS) entry which is preliminary data.</text>
</comment>